<protein>
    <submittedName>
        <fullName evidence="9">Radical SAM protein</fullName>
    </submittedName>
</protein>
<keyword evidence="7" id="KW-0456">Lyase</keyword>
<dbReference type="PROSITE" id="PS51918">
    <property type="entry name" value="RADICAL_SAM"/>
    <property type="match status" value="1"/>
</dbReference>
<accession>A0A956RPN7</accession>
<keyword evidence="5" id="KW-0408">Iron</keyword>
<dbReference type="CDD" id="cd01335">
    <property type="entry name" value="Radical_SAM"/>
    <property type="match status" value="1"/>
</dbReference>
<dbReference type="EMBL" id="JAGQHR010000085">
    <property type="protein sequence ID" value="MCA9726929.1"/>
    <property type="molecule type" value="Genomic_DNA"/>
</dbReference>
<comment type="caution">
    <text evidence="9">The sequence shown here is derived from an EMBL/GenBank/DDBJ whole genome shotgun (WGS) entry which is preliminary data.</text>
</comment>
<dbReference type="GO" id="GO:0046872">
    <property type="term" value="F:metal ion binding"/>
    <property type="evidence" value="ECO:0007669"/>
    <property type="project" value="UniProtKB-KW"/>
</dbReference>
<feature type="non-terminal residue" evidence="9">
    <location>
        <position position="165"/>
    </location>
</feature>
<dbReference type="Gene3D" id="3.20.20.70">
    <property type="entry name" value="Aldolase class I"/>
    <property type="match status" value="1"/>
</dbReference>
<gene>
    <name evidence="9" type="ORF">KC729_04545</name>
</gene>
<evidence type="ECO:0000256" key="4">
    <source>
        <dbReference type="ARBA" id="ARBA00022842"/>
    </source>
</evidence>
<reference evidence="9" key="1">
    <citation type="submission" date="2020-04" db="EMBL/GenBank/DDBJ databases">
        <authorList>
            <person name="Zhang T."/>
        </authorList>
    </citation>
    <scope>NUCLEOTIDE SEQUENCE</scope>
    <source>
        <strain evidence="9">HKST-UBA01</strain>
    </source>
</reference>
<name>A0A956RPN7_UNCEI</name>
<keyword evidence="2" id="KW-0949">S-adenosyl-L-methionine</keyword>
<dbReference type="Proteomes" id="UP000697710">
    <property type="component" value="Unassembled WGS sequence"/>
</dbReference>
<keyword evidence="1" id="KW-0004">4Fe-4S</keyword>
<dbReference type="GO" id="GO:0016829">
    <property type="term" value="F:lyase activity"/>
    <property type="evidence" value="ECO:0007669"/>
    <property type="project" value="UniProtKB-KW"/>
</dbReference>
<keyword evidence="4" id="KW-0460">Magnesium</keyword>
<dbReference type="InterPro" id="IPR013785">
    <property type="entry name" value="Aldolase_TIM"/>
</dbReference>
<proteinExistence type="inferred from homology"/>
<dbReference type="Pfam" id="PF04055">
    <property type="entry name" value="Radical_SAM"/>
    <property type="match status" value="1"/>
</dbReference>
<dbReference type="SFLD" id="SFLDS00029">
    <property type="entry name" value="Radical_SAM"/>
    <property type="match status" value="1"/>
</dbReference>
<dbReference type="PANTHER" id="PTHR42836">
    <property type="entry name" value="7-CARBOXY-7-DEAZAGUANINE SYNTHASE"/>
    <property type="match status" value="1"/>
</dbReference>
<evidence type="ECO:0000256" key="7">
    <source>
        <dbReference type="ARBA" id="ARBA00023239"/>
    </source>
</evidence>
<evidence type="ECO:0000259" key="8">
    <source>
        <dbReference type="PROSITE" id="PS51918"/>
    </source>
</evidence>
<sequence length="165" mass="18722">MRVAEIFHSIQGESTWAGRPCTFVRLTGCPLRCRWCDTEYAFHGGTEMSQAEVLDRVASYGCALVEVTGGEPLAQKECPALLRELCDRGYSVLLETSGAVSTESVDPRVVTVLDLKCPDSGESERNRWDNLDRLRPQDEIKFVLATRRDYEWALETVRHRDLARR</sequence>
<dbReference type="InterPro" id="IPR058240">
    <property type="entry name" value="rSAM_sf"/>
</dbReference>
<dbReference type="InterPro" id="IPR024924">
    <property type="entry name" value="7-CO-7-deazaguanine_synth-like"/>
</dbReference>
<dbReference type="HAMAP" id="MF_00917">
    <property type="entry name" value="QueE"/>
    <property type="match status" value="1"/>
</dbReference>
<reference evidence="9" key="2">
    <citation type="journal article" date="2021" name="Microbiome">
        <title>Successional dynamics and alternative stable states in a saline activated sludge microbial community over 9 years.</title>
        <authorList>
            <person name="Wang Y."/>
            <person name="Ye J."/>
            <person name="Ju F."/>
            <person name="Liu L."/>
            <person name="Boyd J.A."/>
            <person name="Deng Y."/>
            <person name="Parks D.H."/>
            <person name="Jiang X."/>
            <person name="Yin X."/>
            <person name="Woodcroft B.J."/>
            <person name="Tyson G.W."/>
            <person name="Hugenholtz P."/>
            <person name="Polz M.F."/>
            <person name="Zhang T."/>
        </authorList>
    </citation>
    <scope>NUCLEOTIDE SEQUENCE</scope>
    <source>
        <strain evidence="9">HKST-UBA01</strain>
    </source>
</reference>
<feature type="domain" description="Radical SAM core" evidence="8">
    <location>
        <begin position="16"/>
        <end position="165"/>
    </location>
</feature>
<dbReference type="InterPro" id="IPR007197">
    <property type="entry name" value="rSAM"/>
</dbReference>
<evidence type="ECO:0000313" key="9">
    <source>
        <dbReference type="EMBL" id="MCA9726929.1"/>
    </source>
</evidence>
<keyword evidence="6" id="KW-0411">Iron-sulfur</keyword>
<evidence type="ECO:0000256" key="2">
    <source>
        <dbReference type="ARBA" id="ARBA00022691"/>
    </source>
</evidence>
<dbReference type="GO" id="GO:0051539">
    <property type="term" value="F:4 iron, 4 sulfur cluster binding"/>
    <property type="evidence" value="ECO:0007669"/>
    <property type="project" value="UniProtKB-KW"/>
</dbReference>
<dbReference type="SUPFAM" id="SSF102114">
    <property type="entry name" value="Radical SAM enzymes"/>
    <property type="match status" value="1"/>
</dbReference>
<evidence type="ECO:0000256" key="6">
    <source>
        <dbReference type="ARBA" id="ARBA00023014"/>
    </source>
</evidence>
<organism evidence="9 10">
    <name type="scientific">Eiseniibacteriota bacterium</name>
    <dbReference type="NCBI Taxonomy" id="2212470"/>
    <lineage>
        <taxon>Bacteria</taxon>
        <taxon>Candidatus Eiseniibacteriota</taxon>
    </lineage>
</organism>
<evidence type="ECO:0000256" key="5">
    <source>
        <dbReference type="ARBA" id="ARBA00023004"/>
    </source>
</evidence>
<dbReference type="AlphaFoldDB" id="A0A956RPN7"/>
<evidence type="ECO:0000256" key="3">
    <source>
        <dbReference type="ARBA" id="ARBA00022723"/>
    </source>
</evidence>
<evidence type="ECO:0000313" key="10">
    <source>
        <dbReference type="Proteomes" id="UP000697710"/>
    </source>
</evidence>
<evidence type="ECO:0000256" key="1">
    <source>
        <dbReference type="ARBA" id="ARBA00022485"/>
    </source>
</evidence>
<keyword evidence="3" id="KW-0479">Metal-binding</keyword>
<dbReference type="PANTHER" id="PTHR42836:SF1">
    <property type="entry name" value="7-CARBOXY-7-DEAZAGUANINE SYNTHASE"/>
    <property type="match status" value="1"/>
</dbReference>